<proteinExistence type="predicted"/>
<organism evidence="3 4">
    <name type="scientific">Candidatus Collierbacteria bacterium CG09_land_8_20_14_0_10_46_12</name>
    <dbReference type="NCBI Taxonomy" id="1974533"/>
    <lineage>
        <taxon>Bacteria</taxon>
        <taxon>Candidatus Collieribacteriota</taxon>
    </lineage>
</organism>
<evidence type="ECO:0000256" key="2">
    <source>
        <dbReference type="SAM" id="Phobius"/>
    </source>
</evidence>
<dbReference type="InterPro" id="IPR009030">
    <property type="entry name" value="Growth_fac_rcpt_cys_sf"/>
</dbReference>
<keyword evidence="2" id="KW-0812">Transmembrane</keyword>
<evidence type="ECO:0000313" key="4">
    <source>
        <dbReference type="Proteomes" id="UP000229574"/>
    </source>
</evidence>
<evidence type="ECO:0000313" key="3">
    <source>
        <dbReference type="EMBL" id="PIS18068.1"/>
    </source>
</evidence>
<feature type="region of interest" description="Disordered" evidence="1">
    <location>
        <begin position="56"/>
        <end position="97"/>
    </location>
</feature>
<sequence>MKKRRSSRRPHFRTPIIALILVVLATVGYLSYRYFFVPQVVSINKLVEEGDGLTFTQTGQRGATAPTTNNNDNKNTKEKNTKEKNTKEKNTGTCSTNGSPVKAGTWAATGRYIDDKGNVCTDYKTNPNCKGACDQCKAVKGRYYEFDGKDLAKCDKQVATGASVTLPSYANKSYCNGQPSCNSCFAKINGKYIQIGIGQSYQDKKGITQYCNPDGQPSTKLDEEAMKKFCPAGQKWINGKCDVVAVVPAAPVVPNTPKVPAKVLKPAGSTVSSASECVSGEASPTGNQNTPTAKYVCIGGKTNDIVDNASQCISNYALSQTNGKVKCVPCVEGMNNDDRTDSSYFTCDSSGKAI</sequence>
<keyword evidence="2" id="KW-1133">Transmembrane helix</keyword>
<gene>
    <name evidence="3" type="ORF">COT54_01275</name>
</gene>
<reference evidence="4" key="1">
    <citation type="submission" date="2017-09" db="EMBL/GenBank/DDBJ databases">
        <title>Depth-based differentiation of microbial function through sediment-hosted aquifers and enrichment of novel symbionts in the deep terrestrial subsurface.</title>
        <authorList>
            <person name="Probst A.J."/>
            <person name="Ladd B."/>
            <person name="Jarett J.K."/>
            <person name="Geller-Mcgrath D.E."/>
            <person name="Sieber C.M.K."/>
            <person name="Emerson J.B."/>
            <person name="Anantharaman K."/>
            <person name="Thomas B.C."/>
            <person name="Malmstrom R."/>
            <person name="Stieglmeier M."/>
            <person name="Klingl A."/>
            <person name="Woyke T."/>
            <person name="Ryan C.M."/>
            <person name="Banfield J.F."/>
        </authorList>
    </citation>
    <scope>NUCLEOTIDE SEQUENCE [LARGE SCALE GENOMIC DNA]</scope>
</reference>
<feature type="compositionally biased region" description="Basic and acidic residues" evidence="1">
    <location>
        <begin position="74"/>
        <end position="90"/>
    </location>
</feature>
<name>A0A2H0X1M7_9BACT</name>
<feature type="non-terminal residue" evidence="3">
    <location>
        <position position="354"/>
    </location>
</feature>
<dbReference type="SUPFAM" id="SSF57184">
    <property type="entry name" value="Growth factor receptor domain"/>
    <property type="match status" value="1"/>
</dbReference>
<dbReference type="AlphaFoldDB" id="A0A2H0X1M7"/>
<accession>A0A2H0X1M7</accession>
<protein>
    <submittedName>
        <fullName evidence="3">Uncharacterized protein</fullName>
    </submittedName>
</protein>
<dbReference type="Proteomes" id="UP000229574">
    <property type="component" value="Unassembled WGS sequence"/>
</dbReference>
<comment type="caution">
    <text evidence="3">The sequence shown here is derived from an EMBL/GenBank/DDBJ whole genome shotgun (WGS) entry which is preliminary data.</text>
</comment>
<keyword evidence="2" id="KW-0472">Membrane</keyword>
<dbReference type="EMBL" id="PEYY01000056">
    <property type="protein sequence ID" value="PIS18068.1"/>
    <property type="molecule type" value="Genomic_DNA"/>
</dbReference>
<evidence type="ECO:0000256" key="1">
    <source>
        <dbReference type="SAM" id="MobiDB-lite"/>
    </source>
</evidence>
<feature type="transmembrane region" description="Helical" evidence="2">
    <location>
        <begin position="12"/>
        <end position="32"/>
    </location>
</feature>